<sequence length="278" mass="32293">MKNRKQTAKELSSRGKKSKGSRDNQPKQSRTTSELLKIKRNRLVHQLQDQAYPNALKTCQQSQKFRILVTQAKLLIRLDRYSDCLKALDQLDSIYPGVADEKNMITRFKKSYESLKFADNQFICVGMRNGSKTIQTRKYPEAKKLYSELLSDSDPNHPEFQDLNQNLKIIEIKLDFIESRAPNEIHSNPVFKDSMEDLKITTNFLTEYNRSGSMEKGKDKTAKSDLTEGNDLSAKENNDRRKKASNRWKPKRRKRGSPKRVEKISDSLKIKKNNTNIY</sequence>
<protein>
    <submittedName>
        <fullName evidence="2">Expressed protein</fullName>
    </submittedName>
</protein>
<feature type="compositionally biased region" description="Basic and acidic residues" evidence="1">
    <location>
        <begin position="259"/>
        <end position="269"/>
    </location>
</feature>
<evidence type="ECO:0000313" key="3">
    <source>
        <dbReference type="Proteomes" id="UP001153365"/>
    </source>
</evidence>
<organism evidence="2 3">
    <name type="scientific">Phakopsora pachyrhizi</name>
    <name type="common">Asian soybean rust disease fungus</name>
    <dbReference type="NCBI Taxonomy" id="170000"/>
    <lineage>
        <taxon>Eukaryota</taxon>
        <taxon>Fungi</taxon>
        <taxon>Dikarya</taxon>
        <taxon>Basidiomycota</taxon>
        <taxon>Pucciniomycotina</taxon>
        <taxon>Pucciniomycetes</taxon>
        <taxon>Pucciniales</taxon>
        <taxon>Phakopsoraceae</taxon>
        <taxon>Phakopsora</taxon>
    </lineage>
</organism>
<dbReference type="Proteomes" id="UP001153365">
    <property type="component" value="Unassembled WGS sequence"/>
</dbReference>
<keyword evidence="3" id="KW-1185">Reference proteome</keyword>
<comment type="caution">
    <text evidence="2">The sequence shown here is derived from an EMBL/GenBank/DDBJ whole genome shotgun (WGS) entry which is preliminary data.</text>
</comment>
<feature type="region of interest" description="Disordered" evidence="1">
    <location>
        <begin position="1"/>
        <end position="35"/>
    </location>
</feature>
<dbReference type="EMBL" id="CALTRL010002878">
    <property type="protein sequence ID" value="CAH7677016.1"/>
    <property type="molecule type" value="Genomic_DNA"/>
</dbReference>
<name>A0AAV0B1E6_PHAPC</name>
<reference evidence="2" key="1">
    <citation type="submission" date="2022-06" db="EMBL/GenBank/DDBJ databases">
        <authorList>
            <consortium name="SYNGENTA / RWTH Aachen University"/>
        </authorList>
    </citation>
    <scope>NUCLEOTIDE SEQUENCE</scope>
</reference>
<feature type="compositionally biased region" description="Basic and acidic residues" evidence="1">
    <location>
        <begin position="213"/>
        <end position="226"/>
    </location>
</feature>
<evidence type="ECO:0000256" key="1">
    <source>
        <dbReference type="SAM" id="MobiDB-lite"/>
    </source>
</evidence>
<accession>A0AAV0B1E6</accession>
<feature type="region of interest" description="Disordered" evidence="1">
    <location>
        <begin position="211"/>
        <end position="278"/>
    </location>
</feature>
<feature type="compositionally biased region" description="Basic residues" evidence="1">
    <location>
        <begin position="240"/>
        <end position="258"/>
    </location>
</feature>
<proteinExistence type="predicted"/>
<dbReference type="AlphaFoldDB" id="A0AAV0B1E6"/>
<evidence type="ECO:0000313" key="2">
    <source>
        <dbReference type="EMBL" id="CAH7677016.1"/>
    </source>
</evidence>
<gene>
    <name evidence="2" type="ORF">PPACK8108_LOCUS12133</name>
</gene>